<protein>
    <submittedName>
        <fullName evidence="1">Uncharacterized protein</fullName>
    </submittedName>
</protein>
<reference evidence="1" key="2">
    <citation type="submission" date="2021-10" db="EMBL/GenBank/DDBJ databases">
        <authorList>
            <person name="Piombo E."/>
        </authorList>
    </citation>
    <scope>NUCLEOTIDE SEQUENCE</scope>
</reference>
<proteinExistence type="predicted"/>
<gene>
    <name evidence="1" type="ORF">CRV2_00021382</name>
</gene>
<name>A0ACA9UBR9_BIOOC</name>
<dbReference type="Proteomes" id="UP000836387">
    <property type="component" value="Unassembled WGS sequence"/>
</dbReference>
<sequence>MSRRCLGSTLLLRSSNGRFARASVLEIAIQEGQGNDYTTECLIQLQSCVNQGQSGVTSIMSLMMSEFPESCVENMESVDYGVLAALYRRASTREAFFEAPPDMATPFQPRFKSEPQPDITVYDLAKTTSGVSFSKQLRRRRSLSSGYYGEASISHLVLLGLESIVRELLTPESLKELEQRHQQDMMQPPLVSEVPCT</sequence>
<evidence type="ECO:0000313" key="2">
    <source>
        <dbReference type="Proteomes" id="UP000836387"/>
    </source>
</evidence>
<evidence type="ECO:0000313" key="1">
    <source>
        <dbReference type="EMBL" id="CAG9950775.1"/>
    </source>
</evidence>
<keyword evidence="2" id="KW-1185">Reference proteome</keyword>
<comment type="caution">
    <text evidence="1">The sequence shown here is derived from an EMBL/GenBank/DDBJ whole genome shotgun (WGS) entry which is preliminary data.</text>
</comment>
<reference evidence="1" key="1">
    <citation type="submission" date="2020-04" db="EMBL/GenBank/DDBJ databases">
        <authorList>
            <person name="Broberg M."/>
        </authorList>
    </citation>
    <scope>NUCLEOTIDE SEQUENCE</scope>
</reference>
<dbReference type="EMBL" id="CADEHS020000194">
    <property type="protein sequence ID" value="CAG9950775.1"/>
    <property type="molecule type" value="Genomic_DNA"/>
</dbReference>
<organism evidence="1 2">
    <name type="scientific">Clonostachys rosea f. rosea IK726</name>
    <dbReference type="NCBI Taxonomy" id="1349383"/>
    <lineage>
        <taxon>Eukaryota</taxon>
        <taxon>Fungi</taxon>
        <taxon>Dikarya</taxon>
        <taxon>Ascomycota</taxon>
        <taxon>Pezizomycotina</taxon>
        <taxon>Sordariomycetes</taxon>
        <taxon>Hypocreomycetidae</taxon>
        <taxon>Hypocreales</taxon>
        <taxon>Bionectriaceae</taxon>
        <taxon>Clonostachys</taxon>
    </lineage>
</organism>
<accession>A0ACA9UBR9</accession>